<feature type="compositionally biased region" description="Polar residues" evidence="1">
    <location>
        <begin position="1"/>
        <end position="11"/>
    </location>
</feature>
<organism evidence="2 3">
    <name type="scientific">Galerina marginata (strain CBS 339.88)</name>
    <dbReference type="NCBI Taxonomy" id="685588"/>
    <lineage>
        <taxon>Eukaryota</taxon>
        <taxon>Fungi</taxon>
        <taxon>Dikarya</taxon>
        <taxon>Basidiomycota</taxon>
        <taxon>Agaricomycotina</taxon>
        <taxon>Agaricomycetes</taxon>
        <taxon>Agaricomycetidae</taxon>
        <taxon>Agaricales</taxon>
        <taxon>Agaricineae</taxon>
        <taxon>Strophariaceae</taxon>
        <taxon>Galerina</taxon>
    </lineage>
</organism>
<proteinExistence type="predicted"/>
<dbReference type="Proteomes" id="UP000027222">
    <property type="component" value="Unassembled WGS sequence"/>
</dbReference>
<dbReference type="HOGENOM" id="CLU_2498041_0_0_1"/>
<protein>
    <submittedName>
        <fullName evidence="2">Uncharacterized protein</fullName>
    </submittedName>
</protein>
<name>A0A067S3E8_GALM3</name>
<evidence type="ECO:0000313" key="2">
    <source>
        <dbReference type="EMBL" id="KDR65331.1"/>
    </source>
</evidence>
<evidence type="ECO:0000313" key="3">
    <source>
        <dbReference type="Proteomes" id="UP000027222"/>
    </source>
</evidence>
<keyword evidence="3" id="KW-1185">Reference proteome</keyword>
<reference evidence="3" key="1">
    <citation type="journal article" date="2014" name="Proc. Natl. Acad. Sci. U.S.A.">
        <title>Extensive sampling of basidiomycete genomes demonstrates inadequacy of the white-rot/brown-rot paradigm for wood decay fungi.</title>
        <authorList>
            <person name="Riley R."/>
            <person name="Salamov A.A."/>
            <person name="Brown D.W."/>
            <person name="Nagy L.G."/>
            <person name="Floudas D."/>
            <person name="Held B.W."/>
            <person name="Levasseur A."/>
            <person name="Lombard V."/>
            <person name="Morin E."/>
            <person name="Otillar R."/>
            <person name="Lindquist E.A."/>
            <person name="Sun H."/>
            <person name="LaButti K.M."/>
            <person name="Schmutz J."/>
            <person name="Jabbour D."/>
            <person name="Luo H."/>
            <person name="Baker S.E."/>
            <person name="Pisabarro A.G."/>
            <person name="Walton J.D."/>
            <person name="Blanchette R.A."/>
            <person name="Henrissat B."/>
            <person name="Martin F."/>
            <person name="Cullen D."/>
            <person name="Hibbett D.S."/>
            <person name="Grigoriev I.V."/>
        </authorList>
    </citation>
    <scope>NUCLEOTIDE SEQUENCE [LARGE SCALE GENOMIC DNA]</scope>
    <source>
        <strain evidence="3">CBS 339.88</strain>
    </source>
</reference>
<feature type="region of interest" description="Disordered" evidence="1">
    <location>
        <begin position="1"/>
        <end position="24"/>
    </location>
</feature>
<gene>
    <name evidence="2" type="ORF">GALMADRAFT_1320361</name>
</gene>
<dbReference type="EMBL" id="KL142456">
    <property type="protein sequence ID" value="KDR65331.1"/>
    <property type="molecule type" value="Genomic_DNA"/>
</dbReference>
<accession>A0A067S3E8</accession>
<sequence length="86" mass="9759">MVTQAESNDQQGRGKRNRWLDGRTGAPIHQAGCYYSSPLPSRGISVAAAMSRHNYRPHRFEPRLPTFPLEPPPLPLHPYDIVNRLL</sequence>
<dbReference type="AlphaFoldDB" id="A0A067S3E8"/>
<evidence type="ECO:0000256" key="1">
    <source>
        <dbReference type="SAM" id="MobiDB-lite"/>
    </source>
</evidence>